<accession>A0AB33JUS3</accession>
<sequence length="95" mass="9602">MLNVRSARATAGRWWPAALFGALCLAALLGTGLGAGRAALGLLAGGWSLSLIPIHSSHRRDRAPITRAAGTPGASDGSPPPPAAPPVERSAPPHR</sequence>
<reference evidence="2" key="1">
    <citation type="submission" date="2024-07" db="EMBL/GenBank/DDBJ databases">
        <title>Complete genome sequences of cellulolytic bacteria, Kitasatospora sp. CMC57 and Streptomyces sp. CMC78, isolated from Japanese agricultural soil.</title>
        <authorList>
            <person name="Hashimoto T."/>
            <person name="Ito M."/>
            <person name="Iwamoto M."/>
            <person name="Fukahori D."/>
            <person name="Shoda T."/>
            <person name="Sakoda M."/>
            <person name="Morohoshi T."/>
            <person name="Mitsuboshi M."/>
            <person name="Nishizawa T."/>
        </authorList>
    </citation>
    <scope>NUCLEOTIDE SEQUENCE</scope>
    <source>
        <strain evidence="2">CMC57</strain>
    </source>
</reference>
<feature type="region of interest" description="Disordered" evidence="1">
    <location>
        <begin position="58"/>
        <end position="95"/>
    </location>
</feature>
<gene>
    <name evidence="2" type="ORF">KCMC57_21230</name>
</gene>
<evidence type="ECO:0000313" key="2">
    <source>
        <dbReference type="EMBL" id="BFP45755.1"/>
    </source>
</evidence>
<protein>
    <submittedName>
        <fullName evidence="2">Uncharacterized protein</fullName>
    </submittedName>
</protein>
<name>A0AB33JUS3_9ACTN</name>
<evidence type="ECO:0000256" key="1">
    <source>
        <dbReference type="SAM" id="MobiDB-lite"/>
    </source>
</evidence>
<dbReference type="EMBL" id="AP035881">
    <property type="protein sequence ID" value="BFP45755.1"/>
    <property type="molecule type" value="Genomic_DNA"/>
</dbReference>
<dbReference type="AlphaFoldDB" id="A0AB33JUS3"/>
<feature type="compositionally biased region" description="Low complexity" evidence="1">
    <location>
        <begin position="68"/>
        <end position="77"/>
    </location>
</feature>
<proteinExistence type="predicted"/>
<feature type="compositionally biased region" description="Low complexity" evidence="1">
    <location>
        <begin position="86"/>
        <end position="95"/>
    </location>
</feature>
<organism evidence="2">
    <name type="scientific">Kitasatospora sp. CMC57</name>
    <dbReference type="NCBI Taxonomy" id="3231513"/>
    <lineage>
        <taxon>Bacteria</taxon>
        <taxon>Bacillati</taxon>
        <taxon>Actinomycetota</taxon>
        <taxon>Actinomycetes</taxon>
        <taxon>Kitasatosporales</taxon>
        <taxon>Streptomycetaceae</taxon>
        <taxon>Kitasatospora</taxon>
    </lineage>
</organism>